<proteinExistence type="predicted"/>
<dbReference type="HOGENOM" id="CLU_761384_0_0_1"/>
<name>V4A189_LOTGI</name>
<protein>
    <recommendedName>
        <fullName evidence="4">SAP domain-containing protein</fullName>
    </recommendedName>
</protein>
<dbReference type="GeneID" id="20240090"/>
<dbReference type="Proteomes" id="UP000030746">
    <property type="component" value="Unassembled WGS sequence"/>
</dbReference>
<evidence type="ECO:0000313" key="3">
    <source>
        <dbReference type="Proteomes" id="UP000030746"/>
    </source>
</evidence>
<evidence type="ECO:0000256" key="1">
    <source>
        <dbReference type="SAM" id="MobiDB-lite"/>
    </source>
</evidence>
<dbReference type="CTD" id="20240090"/>
<gene>
    <name evidence="2" type="ORF">LOTGIDRAFT_165488</name>
</gene>
<dbReference type="KEGG" id="lgi:LOTGIDRAFT_165488"/>
<dbReference type="OrthoDB" id="6132235at2759"/>
<accession>V4A189</accession>
<sequence>MNSLVTSTESLSISSKTTVEDLLNFTKVQIHTFLRLNHMKISGNKLTLAQRVVDAIRMQTIADSVEKSDTDTNVDNNINSLSADGARTISELSSRWMGKSFHFPNVTINDIEKYLLHSSHRTEDAGKMQYYRQYIRGLNFYKGYIHKIRINEISDTSQLCYIRSKYYPSMQQGVYEQWMLVTKDGPFQVVKANCTCPAGITKNKTNNMDREDEILLNALMDYERGLIDDDELWSSPYEGEMDNFDNNETAIPPSAQSPFEIIILSDDEYDDSQEVIPPSPFSPKLFSDNETITPPPSSPFIEVISSDEEGARNAAPERLSGQRGTGEEQQQLFTNTSEYHQFNRKNRCPLHRRFDRISAKAEIS</sequence>
<dbReference type="RefSeq" id="XP_009060748.1">
    <property type="nucleotide sequence ID" value="XM_009062500.1"/>
</dbReference>
<dbReference type="AlphaFoldDB" id="V4A189"/>
<dbReference type="EMBL" id="KB202656">
    <property type="protein sequence ID" value="ESO88700.1"/>
    <property type="molecule type" value="Genomic_DNA"/>
</dbReference>
<reference evidence="2 3" key="1">
    <citation type="journal article" date="2013" name="Nature">
        <title>Insights into bilaterian evolution from three spiralian genomes.</title>
        <authorList>
            <person name="Simakov O."/>
            <person name="Marletaz F."/>
            <person name="Cho S.J."/>
            <person name="Edsinger-Gonzales E."/>
            <person name="Havlak P."/>
            <person name="Hellsten U."/>
            <person name="Kuo D.H."/>
            <person name="Larsson T."/>
            <person name="Lv J."/>
            <person name="Arendt D."/>
            <person name="Savage R."/>
            <person name="Osoegawa K."/>
            <person name="de Jong P."/>
            <person name="Grimwood J."/>
            <person name="Chapman J.A."/>
            <person name="Shapiro H."/>
            <person name="Aerts A."/>
            <person name="Otillar R.P."/>
            <person name="Terry A.Y."/>
            <person name="Boore J.L."/>
            <person name="Grigoriev I.V."/>
            <person name="Lindberg D.R."/>
            <person name="Seaver E.C."/>
            <person name="Weisblat D.A."/>
            <person name="Putnam N.H."/>
            <person name="Rokhsar D.S."/>
        </authorList>
    </citation>
    <scope>NUCLEOTIDE SEQUENCE [LARGE SCALE GENOMIC DNA]</scope>
</reference>
<evidence type="ECO:0008006" key="4">
    <source>
        <dbReference type="Google" id="ProtNLM"/>
    </source>
</evidence>
<keyword evidence="3" id="KW-1185">Reference proteome</keyword>
<organism evidence="2 3">
    <name type="scientific">Lottia gigantea</name>
    <name type="common">Giant owl limpet</name>
    <dbReference type="NCBI Taxonomy" id="225164"/>
    <lineage>
        <taxon>Eukaryota</taxon>
        <taxon>Metazoa</taxon>
        <taxon>Spiralia</taxon>
        <taxon>Lophotrochozoa</taxon>
        <taxon>Mollusca</taxon>
        <taxon>Gastropoda</taxon>
        <taxon>Patellogastropoda</taxon>
        <taxon>Lottioidea</taxon>
        <taxon>Lottiidae</taxon>
        <taxon>Lottia</taxon>
    </lineage>
</organism>
<evidence type="ECO:0000313" key="2">
    <source>
        <dbReference type="EMBL" id="ESO88700.1"/>
    </source>
</evidence>
<feature type="region of interest" description="Disordered" evidence="1">
    <location>
        <begin position="306"/>
        <end position="329"/>
    </location>
</feature>